<evidence type="ECO:0000256" key="1">
    <source>
        <dbReference type="SAM" id="MobiDB-lite"/>
    </source>
</evidence>
<proteinExistence type="predicted"/>
<dbReference type="AlphaFoldDB" id="A0A6S6VRG2"/>
<organism evidence="3 4">
    <name type="scientific">Pyrenophora teres f. teres</name>
    <dbReference type="NCBI Taxonomy" id="97479"/>
    <lineage>
        <taxon>Eukaryota</taxon>
        <taxon>Fungi</taxon>
        <taxon>Dikarya</taxon>
        <taxon>Ascomycota</taxon>
        <taxon>Pezizomycotina</taxon>
        <taxon>Dothideomycetes</taxon>
        <taxon>Pleosporomycetidae</taxon>
        <taxon>Pleosporales</taxon>
        <taxon>Pleosporineae</taxon>
        <taxon>Pleosporaceae</taxon>
        <taxon>Pyrenophora</taxon>
    </lineage>
</organism>
<evidence type="ECO:0000313" key="3">
    <source>
        <dbReference type="EMBL" id="CAE7010888.1"/>
    </source>
</evidence>
<reference evidence="3" key="1">
    <citation type="submission" date="2021-02" db="EMBL/GenBank/DDBJ databases">
        <authorList>
            <person name="Syme A R."/>
            <person name="Syme A R."/>
            <person name="Moolhuijzen P."/>
        </authorList>
    </citation>
    <scope>NUCLEOTIDE SEQUENCE</scope>
    <source>
        <strain evidence="3">W1-1</strain>
    </source>
</reference>
<name>A0A6S6VRG2_9PLEO</name>
<dbReference type="Pfam" id="PF20253">
    <property type="entry name" value="DUF6604"/>
    <property type="match status" value="1"/>
</dbReference>
<feature type="region of interest" description="Disordered" evidence="1">
    <location>
        <begin position="179"/>
        <end position="202"/>
    </location>
</feature>
<feature type="compositionally biased region" description="Acidic residues" evidence="1">
    <location>
        <begin position="181"/>
        <end position="200"/>
    </location>
</feature>
<dbReference type="PANTHER" id="PTHR38795:SF1">
    <property type="entry name" value="DUF6604 DOMAIN-CONTAINING PROTEIN"/>
    <property type="match status" value="1"/>
</dbReference>
<feature type="domain" description="DUF6604" evidence="2">
    <location>
        <begin position="11"/>
        <end position="273"/>
    </location>
</feature>
<gene>
    <name evidence="3" type="ORF">PTTW11_02092</name>
</gene>
<evidence type="ECO:0000259" key="2">
    <source>
        <dbReference type="Pfam" id="PF20253"/>
    </source>
</evidence>
<dbReference type="PANTHER" id="PTHR38795">
    <property type="entry name" value="DUF6604 DOMAIN-CONTAINING PROTEIN"/>
    <property type="match status" value="1"/>
</dbReference>
<dbReference type="InterPro" id="IPR046539">
    <property type="entry name" value="DUF6604"/>
</dbReference>
<protein>
    <recommendedName>
        <fullName evidence="2">DUF6604 domain-containing protein</fullName>
    </recommendedName>
</protein>
<accession>A0A6S6VRG2</accession>
<dbReference type="EMBL" id="HG992978">
    <property type="protein sequence ID" value="CAE7010888.1"/>
    <property type="molecule type" value="Genomic_DNA"/>
</dbReference>
<dbReference type="Proteomes" id="UP000472372">
    <property type="component" value="Chromosome 2"/>
</dbReference>
<evidence type="ECO:0000313" key="4">
    <source>
        <dbReference type="Proteomes" id="UP000472372"/>
    </source>
</evidence>
<sequence>MRSLEIKSSVRKYKEDTDYLASWLLQKATECGFQRTPKPNLQASFYESSTSSSTSTLQDGQQAARYLLETYEFEPMAEIISKNASKIRFPASVEAVFDRVISGRREVNKKHMELPRQKRNLKKDKTHEYFISVIERAYEKLKPYVTVKSRRGKGKPIVPGESGSSNMTMENSFAGLKVEEASEPAETETIEPTEDAEDGLPEMPPVQVDIEEAEIEDEFHFQILMLLNELHNILQIVVKLWAAYRDGKIDVVVPSLVTNIAIDMVRQAEADFEELVIRPKKYPAWKYPVWTLPAVAYHCQSADFDKDPQEELVKPDMVSHHGILERRSTEGPAGTEDIFFHSVFCGIRFHLHALISAPGCIQEPDITRMKGAHPWWPKNMFRTIELMPQYQVALRTWEDLPVCRHDEISLGVQTMIKKPREIPLWATFGIRLFLEIQTTLGPKRSQPFEEIQKEAKLWRKRFDGSKGEDGRYVADEKQCHEVIEMITKHLPLAVEFDMFKAFTLHDSPGIKSNSDTTTAGFWTPFQQEEFYFLKRHPVRCGLMKHHLYSRVLELRFEGSQDQIKQMTWLAHLYIAGRLMQPDLPRWPDMEFAIHRQGVGYLFGGQGLPTTLAQCKSKLKKANGCVSINTTRERYRPDRARLFKNPRLLGNVLVDQMEDKTSESVYHVLRRFVCDSANQARLYDQYNTSPEIAKTSPPFQLQNEPRFSALLRDLGNYWLRGDLIDLYFDWPRFTRTCCEELIPGIRYLLSNNEKGCPIHDFDTDFYEFALWIIDQAIQSETPEFGTLKSGEWLEASKIHSSNKKRHLRNVNMLIETSTYEAVLMKSGQFNTWQGEGGLVKLLGKIGPMKMVFDYDGQWNAKRLYENWGEEQKKKSNFWRALNR</sequence>